<evidence type="ECO:0000313" key="2">
    <source>
        <dbReference type="Proteomes" id="UP000887574"/>
    </source>
</evidence>
<evidence type="ECO:0000313" key="3">
    <source>
        <dbReference type="WBParaSite" id="jg16810"/>
    </source>
</evidence>
<reference evidence="3" key="1">
    <citation type="submission" date="2022-11" db="UniProtKB">
        <authorList>
            <consortium name="WormBaseParasite"/>
        </authorList>
    </citation>
    <scope>IDENTIFICATION</scope>
</reference>
<feature type="transmembrane region" description="Helical" evidence="1">
    <location>
        <begin position="252"/>
        <end position="275"/>
    </location>
</feature>
<feature type="transmembrane region" description="Helical" evidence="1">
    <location>
        <begin position="173"/>
        <end position="195"/>
    </location>
</feature>
<dbReference type="Proteomes" id="UP000887574">
    <property type="component" value="Unplaced"/>
</dbReference>
<dbReference type="AlphaFoldDB" id="A0A915D9D2"/>
<dbReference type="WBParaSite" id="jg16810">
    <property type="protein sequence ID" value="jg16810"/>
    <property type="gene ID" value="jg16810"/>
</dbReference>
<keyword evidence="2" id="KW-1185">Reference proteome</keyword>
<organism evidence="2 3">
    <name type="scientific">Ditylenchus dipsaci</name>
    <dbReference type="NCBI Taxonomy" id="166011"/>
    <lineage>
        <taxon>Eukaryota</taxon>
        <taxon>Metazoa</taxon>
        <taxon>Ecdysozoa</taxon>
        <taxon>Nematoda</taxon>
        <taxon>Chromadorea</taxon>
        <taxon>Rhabditida</taxon>
        <taxon>Tylenchina</taxon>
        <taxon>Tylenchomorpha</taxon>
        <taxon>Sphaerularioidea</taxon>
        <taxon>Anguinidae</taxon>
        <taxon>Anguininae</taxon>
        <taxon>Ditylenchus</taxon>
    </lineage>
</organism>
<feature type="transmembrane region" description="Helical" evidence="1">
    <location>
        <begin position="207"/>
        <end position="232"/>
    </location>
</feature>
<feature type="transmembrane region" description="Helical" evidence="1">
    <location>
        <begin position="58"/>
        <end position="80"/>
    </location>
</feature>
<sequence length="326" mass="37650">MSDIGFGDLDNDQGPTWIADLVFQRHNISVKYVADGNILILAEMARWEDIQPRLMKNLGWMLMFVLSIVLNFILLLISLSKARQLYHKKVKCLVANLAFCNIILSLGSLIYTFLVDVYYDVDSFETLIRLNEGIEFAPLWPFAKQIVHSEMFMMGVDRYLSLFDGYSPSVKRPFWFCALSVVPYFFALLVFDYRIMVTQVNGTVAHLIRLVALIAPILLSVVFTGCSVVRLYRNKEESDQLLSDVLHCYYQIAHLLFLTSPLYMALIIQLFVAYYRNGIWLTGRRVFGCMTKCNKDPKLDYSSETMRSIIAEQTRARQLRTCYVAR</sequence>
<proteinExistence type="predicted"/>
<accession>A0A915D9D2</accession>
<keyword evidence="1" id="KW-0472">Membrane</keyword>
<evidence type="ECO:0000256" key="1">
    <source>
        <dbReference type="SAM" id="Phobius"/>
    </source>
</evidence>
<name>A0A915D9D2_9BILA</name>
<protein>
    <submittedName>
        <fullName evidence="3">G-protein coupled receptors family 1 profile domain-containing protein</fullName>
    </submittedName>
</protein>
<keyword evidence="1" id="KW-0812">Transmembrane</keyword>
<keyword evidence="1" id="KW-1133">Transmembrane helix</keyword>
<feature type="transmembrane region" description="Helical" evidence="1">
    <location>
        <begin position="92"/>
        <end position="114"/>
    </location>
</feature>